<dbReference type="InterPro" id="IPR001128">
    <property type="entry name" value="Cyt_P450"/>
</dbReference>
<dbReference type="Gene3D" id="1.10.630.10">
    <property type="entry name" value="Cytochrome P450"/>
    <property type="match status" value="1"/>
</dbReference>
<evidence type="ECO:0000313" key="6">
    <source>
        <dbReference type="Proteomes" id="UP001059596"/>
    </source>
</evidence>
<name>A0A9P9YJF9_9MUSC</name>
<organism evidence="5 6">
    <name type="scientific">Drosophila gunungcola</name>
    <name type="common">fruit fly</name>
    <dbReference type="NCBI Taxonomy" id="103775"/>
    <lineage>
        <taxon>Eukaryota</taxon>
        <taxon>Metazoa</taxon>
        <taxon>Ecdysozoa</taxon>
        <taxon>Arthropoda</taxon>
        <taxon>Hexapoda</taxon>
        <taxon>Insecta</taxon>
        <taxon>Pterygota</taxon>
        <taxon>Neoptera</taxon>
        <taxon>Endopterygota</taxon>
        <taxon>Diptera</taxon>
        <taxon>Brachycera</taxon>
        <taxon>Muscomorpha</taxon>
        <taxon>Ephydroidea</taxon>
        <taxon>Drosophilidae</taxon>
        <taxon>Drosophila</taxon>
        <taxon>Sophophora</taxon>
    </lineage>
</organism>
<dbReference type="GO" id="GO:0016705">
    <property type="term" value="F:oxidoreductase activity, acting on paired donors, with incorporation or reduction of molecular oxygen"/>
    <property type="evidence" value="ECO:0007669"/>
    <property type="project" value="InterPro"/>
</dbReference>
<evidence type="ECO:0000256" key="1">
    <source>
        <dbReference type="ARBA" id="ARBA00004370"/>
    </source>
</evidence>
<gene>
    <name evidence="5" type="ORF">M5D96_009406</name>
</gene>
<dbReference type="SUPFAM" id="SSF48264">
    <property type="entry name" value="Cytochrome P450"/>
    <property type="match status" value="1"/>
</dbReference>
<evidence type="ECO:0000256" key="3">
    <source>
        <dbReference type="ARBA" id="ARBA00023033"/>
    </source>
</evidence>
<comment type="subcellular location">
    <subcellularLocation>
        <location evidence="1">Membrane</location>
    </subcellularLocation>
</comment>
<comment type="caution">
    <text evidence="5">The sequence shown here is derived from an EMBL/GenBank/DDBJ whole genome shotgun (WGS) entry which is preliminary data.</text>
</comment>
<comment type="similarity">
    <text evidence="2">Belongs to the cytochrome P450 family.</text>
</comment>
<dbReference type="GO" id="GO:0005506">
    <property type="term" value="F:iron ion binding"/>
    <property type="evidence" value="ECO:0007669"/>
    <property type="project" value="InterPro"/>
</dbReference>
<accession>A0A9P9YJF9</accession>
<keyword evidence="6" id="KW-1185">Reference proteome</keyword>
<keyword evidence="3" id="KW-0503">Monooxygenase</keyword>
<dbReference type="GO" id="GO:0004497">
    <property type="term" value="F:monooxygenase activity"/>
    <property type="evidence" value="ECO:0007669"/>
    <property type="project" value="UniProtKB-KW"/>
</dbReference>
<dbReference type="Pfam" id="PF00067">
    <property type="entry name" value="p450"/>
    <property type="match status" value="1"/>
</dbReference>
<keyword evidence="4" id="KW-0472">Membrane</keyword>
<proteinExistence type="inferred from homology"/>
<reference evidence="5" key="1">
    <citation type="journal article" date="2023" name="Genome Biol. Evol.">
        <title>Long-read-based Genome Assembly of Drosophila gunungcola Reveals Fewer Chemosensory Genes in Flower-breeding Species.</title>
        <authorList>
            <person name="Negi A."/>
            <person name="Liao B.Y."/>
            <person name="Yeh S.D."/>
        </authorList>
    </citation>
    <scope>NUCLEOTIDE SEQUENCE</scope>
    <source>
        <strain evidence="5">Sukarami</strain>
    </source>
</reference>
<dbReference type="AlphaFoldDB" id="A0A9P9YJF9"/>
<evidence type="ECO:0000313" key="5">
    <source>
        <dbReference type="EMBL" id="KAI8037905.1"/>
    </source>
</evidence>
<evidence type="ECO:0000256" key="4">
    <source>
        <dbReference type="ARBA" id="ARBA00023136"/>
    </source>
</evidence>
<dbReference type="InterPro" id="IPR036396">
    <property type="entry name" value="Cyt_P450_sf"/>
</dbReference>
<evidence type="ECO:0000256" key="2">
    <source>
        <dbReference type="ARBA" id="ARBA00010617"/>
    </source>
</evidence>
<dbReference type="Proteomes" id="UP001059596">
    <property type="component" value="Unassembled WGS sequence"/>
</dbReference>
<dbReference type="GO" id="GO:0016020">
    <property type="term" value="C:membrane"/>
    <property type="evidence" value="ECO:0007669"/>
    <property type="project" value="UniProtKB-SubCell"/>
</dbReference>
<dbReference type="GO" id="GO:0020037">
    <property type="term" value="F:heme binding"/>
    <property type="evidence" value="ECO:0007669"/>
    <property type="project" value="InterPro"/>
</dbReference>
<keyword evidence="3" id="KW-0560">Oxidoreductase</keyword>
<sequence length="64" mass="7297">MPRILSEFCEYRDTNILQDALTNATYTKACIQESYRLRPTAFCLARILEEDMELSGYSLNAGVS</sequence>
<protein>
    <submittedName>
        <fullName evidence="5">Uncharacterized protein</fullName>
    </submittedName>
</protein>
<dbReference type="EMBL" id="JAMKOV010000010">
    <property type="protein sequence ID" value="KAI8037905.1"/>
    <property type="molecule type" value="Genomic_DNA"/>
</dbReference>